<gene>
    <name evidence="2" type="ORF">PCAMFM013_S001g000525</name>
</gene>
<evidence type="ECO:0000313" key="3">
    <source>
        <dbReference type="Proteomes" id="UP000053732"/>
    </source>
</evidence>
<keyword evidence="3" id="KW-1185">Reference proteome</keyword>
<dbReference type="Proteomes" id="UP000053732">
    <property type="component" value="Unassembled WGS sequence"/>
</dbReference>
<dbReference type="EMBL" id="HG793134">
    <property type="protein sequence ID" value="CRL17565.1"/>
    <property type="molecule type" value="Genomic_DNA"/>
</dbReference>
<evidence type="ECO:0000313" key="2">
    <source>
        <dbReference type="EMBL" id="CRL17565.1"/>
    </source>
</evidence>
<feature type="region of interest" description="Disordered" evidence="1">
    <location>
        <begin position="1"/>
        <end position="36"/>
    </location>
</feature>
<name>A0A0G4NU33_PENC3</name>
<evidence type="ECO:0000256" key="1">
    <source>
        <dbReference type="SAM" id="MobiDB-lite"/>
    </source>
</evidence>
<accession>A0A0G4NU33</accession>
<proteinExistence type="predicted"/>
<dbReference type="AlphaFoldDB" id="A0A0G4NU33"/>
<organism evidence="2 3">
    <name type="scientific">Penicillium camemberti (strain FM 013)</name>
    <dbReference type="NCBI Taxonomy" id="1429867"/>
    <lineage>
        <taxon>Eukaryota</taxon>
        <taxon>Fungi</taxon>
        <taxon>Dikarya</taxon>
        <taxon>Ascomycota</taxon>
        <taxon>Pezizomycotina</taxon>
        <taxon>Eurotiomycetes</taxon>
        <taxon>Eurotiomycetidae</taxon>
        <taxon>Eurotiales</taxon>
        <taxon>Aspergillaceae</taxon>
        <taxon>Penicillium</taxon>
    </lineage>
</organism>
<sequence length="203" mass="22764">MASLSLDYLDSDLDSDPEVIPESPPALPSTLPSPEIGTEPINLPSTEIPLPLLDQSYATPEAGITAINDHGRVYGYAVISRRSKRTKKGVKKTIRLSCDRWRTIPPETQDDLSIPDTNLSNITVENPTYNHGPSPPSTHPIHRYRELISKADKIQQQIKQGIPTRRILTKLRESDLDSSLTPRDIYNFRKKINMEFLAGRTPL</sequence>
<feature type="compositionally biased region" description="Acidic residues" evidence="1">
    <location>
        <begin position="9"/>
        <end position="19"/>
    </location>
</feature>
<protein>
    <submittedName>
        <fullName evidence="2">Str. FM013</fullName>
    </submittedName>
</protein>
<dbReference type="STRING" id="1429867.A0A0G4NU33"/>
<reference evidence="2 3" key="1">
    <citation type="journal article" date="2014" name="Nat. Commun.">
        <title>Multiple recent horizontal transfers of a large genomic region in cheese making fungi.</title>
        <authorList>
            <person name="Cheeseman K."/>
            <person name="Ropars J."/>
            <person name="Renault P."/>
            <person name="Dupont J."/>
            <person name="Gouzy J."/>
            <person name="Branca A."/>
            <person name="Abraham A.L."/>
            <person name="Ceppi M."/>
            <person name="Conseiller E."/>
            <person name="Debuchy R."/>
            <person name="Malagnac F."/>
            <person name="Goarin A."/>
            <person name="Silar P."/>
            <person name="Lacoste S."/>
            <person name="Sallet E."/>
            <person name="Bensimon A."/>
            <person name="Giraud T."/>
            <person name="Brygoo Y."/>
        </authorList>
    </citation>
    <scope>NUCLEOTIDE SEQUENCE [LARGE SCALE GENOMIC DNA]</scope>
    <source>
        <strain evidence="3">FM 013</strain>
    </source>
</reference>